<keyword evidence="5" id="KW-0597">Phosphoprotein</keyword>
<keyword evidence="11 14" id="KW-1133">Transmembrane helix</keyword>
<evidence type="ECO:0000313" key="16">
    <source>
        <dbReference type="EMBL" id="MUB66455.1"/>
    </source>
</evidence>
<organism evidence="16 17">
    <name type="scientific">Hungatella hathewayi</name>
    <dbReference type="NCBI Taxonomy" id="154046"/>
    <lineage>
        <taxon>Bacteria</taxon>
        <taxon>Bacillati</taxon>
        <taxon>Bacillota</taxon>
        <taxon>Clostridia</taxon>
        <taxon>Lachnospirales</taxon>
        <taxon>Lachnospiraceae</taxon>
        <taxon>Hungatella</taxon>
    </lineage>
</organism>
<dbReference type="CDD" id="cd06225">
    <property type="entry name" value="HAMP"/>
    <property type="match status" value="1"/>
</dbReference>
<keyword evidence="7 14" id="KW-0812">Transmembrane</keyword>
<evidence type="ECO:0000256" key="10">
    <source>
        <dbReference type="ARBA" id="ARBA00022840"/>
    </source>
</evidence>
<dbReference type="Gene3D" id="6.10.340.10">
    <property type="match status" value="1"/>
</dbReference>
<dbReference type="Proteomes" id="UP000434223">
    <property type="component" value="Unassembled WGS sequence"/>
</dbReference>
<dbReference type="InterPro" id="IPR003594">
    <property type="entry name" value="HATPase_dom"/>
</dbReference>
<dbReference type="PANTHER" id="PTHR34220:SF11">
    <property type="entry name" value="SENSOR PROTEIN KINASE HPTS"/>
    <property type="match status" value="1"/>
</dbReference>
<dbReference type="SUPFAM" id="SSF55874">
    <property type="entry name" value="ATPase domain of HSP90 chaperone/DNA topoisomerase II/histidine kinase"/>
    <property type="match status" value="1"/>
</dbReference>
<dbReference type="PRINTS" id="PR00344">
    <property type="entry name" value="BCTRLSENSOR"/>
</dbReference>
<evidence type="ECO:0000256" key="8">
    <source>
        <dbReference type="ARBA" id="ARBA00022741"/>
    </source>
</evidence>
<evidence type="ECO:0000256" key="5">
    <source>
        <dbReference type="ARBA" id="ARBA00022553"/>
    </source>
</evidence>
<evidence type="ECO:0000259" key="15">
    <source>
        <dbReference type="PROSITE" id="PS50885"/>
    </source>
</evidence>
<dbReference type="EC" id="2.7.13.3" evidence="3"/>
<sequence length="614" mass="70406">MMKGDIMMKLRPLSDKPYKGNSIAFTLSVVVSILILISVFLTSIVSYHRYTRNFQEQFSQKTSQTLEQLSLNIDTYLEELFHFSLFPYYNDDIMTAIESKYDNELDSLKQRREIESFLNQIMVMPRKDITNVFILTDEIYYSGRMPKSINYSEDFTQYSWYQKCMNTQDVIFIPTQLEQLVSYPKQRVFSIAKQLRSIKNIDRIIGVIKVDASYEGIETIVKKISMGKDGGIFIIDKHKNIIYSNISKEKSDFIANSLLQTPSSFVQSIDRKEYLINTAVIESADWTVVGLSSLDELNLEARNTLNFSLVLATLCSLGAIVIMLFFTKRFLNPLMEIVTLMKQVREGDFGVVFQGKTQGEIGYLASSFNSMVSTINDNINKNTQLIKKIYETEMLNKEARINALQSQIKPHFLYNTLNMISIEVQLGKYDNAVDNIDKLHYLLRSMAKWKKDVSLEEEFKILESYLGIQMCRFENRLEFFLDLPDFLKDDRIIPFILQPLVENSVVHGCETLTRKTTITVKACSDKSSLYISVSDNGCGIPAERLSVLQDQLSDCSASLDHQPDFAKDGEHIGLNNVNRRIKLTYGSMYGVTLNSEYQKGTQILVKLPLIEKGS</sequence>
<evidence type="ECO:0000256" key="6">
    <source>
        <dbReference type="ARBA" id="ARBA00022679"/>
    </source>
</evidence>
<dbReference type="AlphaFoldDB" id="A0AAW9WM58"/>
<evidence type="ECO:0000313" key="17">
    <source>
        <dbReference type="Proteomes" id="UP000434223"/>
    </source>
</evidence>
<evidence type="ECO:0000256" key="14">
    <source>
        <dbReference type="SAM" id="Phobius"/>
    </source>
</evidence>
<name>A0AAW9WM58_9FIRM</name>
<keyword evidence="12" id="KW-0902">Two-component regulatory system</keyword>
<reference evidence="16 17" key="1">
    <citation type="submission" date="2019-09" db="EMBL/GenBank/DDBJ databases">
        <title>Draft genome sequencing of Hungatella hathewayi 123Y-2.</title>
        <authorList>
            <person name="Lv Q."/>
            <person name="Li S."/>
        </authorList>
    </citation>
    <scope>NUCLEOTIDE SEQUENCE [LARGE SCALE GENOMIC DNA]</scope>
    <source>
        <strain evidence="16 17">123Y-2</strain>
    </source>
</reference>
<evidence type="ECO:0000256" key="13">
    <source>
        <dbReference type="ARBA" id="ARBA00023136"/>
    </source>
</evidence>
<dbReference type="SUPFAM" id="SSF158472">
    <property type="entry name" value="HAMP domain-like"/>
    <property type="match status" value="1"/>
</dbReference>
<dbReference type="SMART" id="SM00304">
    <property type="entry name" value="HAMP"/>
    <property type="match status" value="1"/>
</dbReference>
<dbReference type="SMART" id="SM00387">
    <property type="entry name" value="HATPase_c"/>
    <property type="match status" value="1"/>
</dbReference>
<comment type="subcellular location">
    <subcellularLocation>
        <location evidence="2">Cell membrane</location>
        <topology evidence="2">Multi-pass membrane protein</topology>
    </subcellularLocation>
</comment>
<dbReference type="EMBL" id="WNME01000026">
    <property type="protein sequence ID" value="MUB66455.1"/>
    <property type="molecule type" value="Genomic_DNA"/>
</dbReference>
<dbReference type="Pfam" id="PF02518">
    <property type="entry name" value="HATPase_c"/>
    <property type="match status" value="1"/>
</dbReference>
<proteinExistence type="predicted"/>
<keyword evidence="6" id="KW-0808">Transferase</keyword>
<keyword evidence="10" id="KW-0067">ATP-binding</keyword>
<accession>A0AAW9WM58</accession>
<dbReference type="Pfam" id="PF06580">
    <property type="entry name" value="His_kinase"/>
    <property type="match status" value="1"/>
</dbReference>
<dbReference type="GO" id="GO:0005524">
    <property type="term" value="F:ATP binding"/>
    <property type="evidence" value="ECO:0007669"/>
    <property type="project" value="UniProtKB-KW"/>
</dbReference>
<dbReference type="InterPro" id="IPR010559">
    <property type="entry name" value="Sig_transdc_His_kin_internal"/>
</dbReference>
<feature type="domain" description="HAMP" evidence="15">
    <location>
        <begin position="328"/>
        <end position="380"/>
    </location>
</feature>
<dbReference type="PANTHER" id="PTHR34220">
    <property type="entry name" value="SENSOR HISTIDINE KINASE YPDA"/>
    <property type="match status" value="1"/>
</dbReference>
<evidence type="ECO:0000256" key="9">
    <source>
        <dbReference type="ARBA" id="ARBA00022777"/>
    </source>
</evidence>
<comment type="catalytic activity">
    <reaction evidence="1">
        <text>ATP + protein L-histidine = ADP + protein N-phospho-L-histidine.</text>
        <dbReference type="EC" id="2.7.13.3"/>
    </reaction>
</comment>
<gene>
    <name evidence="16" type="ORF">GNE07_25890</name>
</gene>
<protein>
    <recommendedName>
        <fullName evidence="3">histidine kinase</fullName>
        <ecNumber evidence="3">2.7.13.3</ecNumber>
    </recommendedName>
</protein>
<dbReference type="Pfam" id="PF00672">
    <property type="entry name" value="HAMP"/>
    <property type="match status" value="1"/>
</dbReference>
<dbReference type="PROSITE" id="PS50885">
    <property type="entry name" value="HAMP"/>
    <property type="match status" value="1"/>
</dbReference>
<evidence type="ECO:0000256" key="7">
    <source>
        <dbReference type="ARBA" id="ARBA00022692"/>
    </source>
</evidence>
<keyword evidence="13 14" id="KW-0472">Membrane</keyword>
<dbReference type="Gene3D" id="3.30.565.10">
    <property type="entry name" value="Histidine kinase-like ATPase, C-terminal domain"/>
    <property type="match status" value="1"/>
</dbReference>
<dbReference type="Pfam" id="PF02743">
    <property type="entry name" value="dCache_1"/>
    <property type="match status" value="1"/>
</dbReference>
<evidence type="ECO:0000256" key="12">
    <source>
        <dbReference type="ARBA" id="ARBA00023012"/>
    </source>
</evidence>
<comment type="caution">
    <text evidence="16">The sequence shown here is derived from an EMBL/GenBank/DDBJ whole genome shotgun (WGS) entry which is preliminary data.</text>
</comment>
<dbReference type="Gene3D" id="3.30.450.20">
    <property type="entry name" value="PAS domain"/>
    <property type="match status" value="2"/>
</dbReference>
<evidence type="ECO:0000256" key="2">
    <source>
        <dbReference type="ARBA" id="ARBA00004651"/>
    </source>
</evidence>
<dbReference type="InterPro" id="IPR004358">
    <property type="entry name" value="Sig_transdc_His_kin-like_C"/>
</dbReference>
<feature type="transmembrane region" description="Helical" evidence="14">
    <location>
        <begin position="21"/>
        <end position="47"/>
    </location>
</feature>
<evidence type="ECO:0000256" key="3">
    <source>
        <dbReference type="ARBA" id="ARBA00012438"/>
    </source>
</evidence>
<dbReference type="InterPro" id="IPR033479">
    <property type="entry name" value="dCache_1"/>
</dbReference>
<dbReference type="GO" id="GO:0005886">
    <property type="term" value="C:plasma membrane"/>
    <property type="evidence" value="ECO:0007669"/>
    <property type="project" value="UniProtKB-SubCell"/>
</dbReference>
<dbReference type="InterPro" id="IPR036890">
    <property type="entry name" value="HATPase_C_sf"/>
</dbReference>
<evidence type="ECO:0000256" key="4">
    <source>
        <dbReference type="ARBA" id="ARBA00022475"/>
    </source>
</evidence>
<evidence type="ECO:0000256" key="11">
    <source>
        <dbReference type="ARBA" id="ARBA00022989"/>
    </source>
</evidence>
<dbReference type="InterPro" id="IPR003660">
    <property type="entry name" value="HAMP_dom"/>
</dbReference>
<evidence type="ECO:0000256" key="1">
    <source>
        <dbReference type="ARBA" id="ARBA00000085"/>
    </source>
</evidence>
<keyword evidence="9" id="KW-0418">Kinase</keyword>
<dbReference type="GO" id="GO:0000155">
    <property type="term" value="F:phosphorelay sensor kinase activity"/>
    <property type="evidence" value="ECO:0007669"/>
    <property type="project" value="InterPro"/>
</dbReference>
<keyword evidence="8" id="KW-0547">Nucleotide-binding</keyword>
<keyword evidence="4" id="KW-1003">Cell membrane</keyword>
<feature type="transmembrane region" description="Helical" evidence="14">
    <location>
        <begin position="305"/>
        <end position="326"/>
    </location>
</feature>
<dbReference type="InterPro" id="IPR050640">
    <property type="entry name" value="Bact_2-comp_sensor_kinase"/>
</dbReference>